<dbReference type="RefSeq" id="WP_089220832.1">
    <property type="nucleotide sequence ID" value="NZ_FZOS01000028.1"/>
</dbReference>
<dbReference type="EMBL" id="FZOS01000028">
    <property type="protein sequence ID" value="SNS98379.1"/>
    <property type="molecule type" value="Genomic_DNA"/>
</dbReference>
<accession>A0A239IXT9</accession>
<dbReference type="OrthoDB" id="8313627at2"/>
<evidence type="ECO:0000313" key="2">
    <source>
        <dbReference type="Proteomes" id="UP000198281"/>
    </source>
</evidence>
<name>A0A239IXT9_9SPHN</name>
<gene>
    <name evidence="1" type="ORF">SAMN06295912_12817</name>
</gene>
<organism evidence="1 2">
    <name type="scientific">Edaphosphingomonas laterariae</name>
    <dbReference type="NCBI Taxonomy" id="861865"/>
    <lineage>
        <taxon>Bacteria</taxon>
        <taxon>Pseudomonadati</taxon>
        <taxon>Pseudomonadota</taxon>
        <taxon>Alphaproteobacteria</taxon>
        <taxon>Sphingomonadales</taxon>
        <taxon>Rhizorhabdaceae</taxon>
        <taxon>Edaphosphingomonas</taxon>
    </lineage>
</organism>
<reference evidence="2" key="1">
    <citation type="submission" date="2017-06" db="EMBL/GenBank/DDBJ databases">
        <authorList>
            <person name="Varghese N."/>
            <person name="Submissions S."/>
        </authorList>
    </citation>
    <scope>NUCLEOTIDE SEQUENCE [LARGE SCALE GENOMIC DNA]</scope>
    <source>
        <strain evidence="2">LNB2</strain>
    </source>
</reference>
<dbReference type="AlphaFoldDB" id="A0A239IXT9"/>
<keyword evidence="2" id="KW-1185">Reference proteome</keyword>
<protein>
    <recommendedName>
        <fullName evidence="3">Septum formation inhibitor-activating ATPase</fullName>
    </recommendedName>
</protein>
<sequence length="507" mass="56887">MVSLEELLAVAANASAPSIVDESGVQVGGVDPLGLRQINFDLMDKVLPGLNNVASRLRPFVLMTWAWRRVRTIIERDKLGGATDEQMRDFVDRIEAIYSWSQFLLDTDAGIPGGQALADLIYGEKETYRFGGKKWEQRRNLRRTSTGLISPLNYGPGLRSMGWLIPAGPAGVFQPNSILNSMLDAFEDNFSDELDHPAFNKLGSVEVERDDVRRWGELWELSDLTEAEQLAGFERLAGPQADPMRCEGMTMLEAAIESLDDDEPEASALRALMASPPEEWLDIADLHPRADAWRRLQIRQLFRLSLEAMFYWIIRELVDRPVGTDELARRFANQAELEADETAQKWLDEEAEGNAVEQLDQLDEALNSQDWQGDIPAQIASGLHFCLTAGRNEKWDKSEAFDRLPVARALKEADEWQKLSLRDFIGKFIEVWIIAQHAYWCVGRGLADARGRGKTLLRLRIVMDEGGWTLTPGAQARGAPVPTPDRLQTAISLLQECGRIASIDSEQ</sequence>
<proteinExistence type="predicted"/>
<evidence type="ECO:0008006" key="3">
    <source>
        <dbReference type="Google" id="ProtNLM"/>
    </source>
</evidence>
<evidence type="ECO:0000313" key="1">
    <source>
        <dbReference type="EMBL" id="SNS98379.1"/>
    </source>
</evidence>
<dbReference type="Proteomes" id="UP000198281">
    <property type="component" value="Unassembled WGS sequence"/>
</dbReference>